<dbReference type="Pfam" id="PF00825">
    <property type="entry name" value="Ribonuclease_P"/>
    <property type="match status" value="1"/>
</dbReference>
<keyword evidence="5 6" id="KW-0694">RNA-binding</keyword>
<dbReference type="InterPro" id="IPR000100">
    <property type="entry name" value="RNase_P"/>
</dbReference>
<keyword evidence="9" id="KW-1185">Reference proteome</keyword>
<keyword evidence="4 6" id="KW-0378">Hydrolase</keyword>
<keyword evidence="3 6" id="KW-0255">Endonuclease</keyword>
<dbReference type="Proteomes" id="UP001175147">
    <property type="component" value="Unassembled WGS sequence"/>
</dbReference>
<evidence type="ECO:0000256" key="4">
    <source>
        <dbReference type="ARBA" id="ARBA00022801"/>
    </source>
</evidence>
<accession>A0ABT8YTT8</accession>
<dbReference type="RefSeq" id="WP_304384493.1">
    <property type="nucleotide sequence ID" value="NZ_JAUPBL010000011.1"/>
</dbReference>
<keyword evidence="2 6" id="KW-0540">Nuclease</keyword>
<sequence>MKLYSKERLKLRNDISAFFNKNNNVKRISNSSYTLLILKNNRWYSRFAVAIKKNKTNSVGRNRVKRIVREIFRSEKDKIPIGYDYFIIINKFDSYYSPSFNDCKRDLIKLFQKVL</sequence>
<reference evidence="8" key="1">
    <citation type="submission" date="2023-07" db="EMBL/GenBank/DDBJ databases">
        <title>Mucosal microbiota of week-old chicken and adult hens.</title>
        <authorList>
            <person name="Volf J."/>
            <person name="Karasova D."/>
            <person name="Crhanova M."/>
            <person name="Faldynova M."/>
            <person name="Prikrylova H."/>
            <person name="Zeman M."/>
            <person name="Babak V."/>
            <person name="Rajova J."/>
            <person name="Rychlik I."/>
        </authorList>
    </citation>
    <scope>NUCLEOTIDE SEQUENCE</scope>
    <source>
        <strain evidence="8">ET902</strain>
    </source>
</reference>
<evidence type="ECO:0000256" key="5">
    <source>
        <dbReference type="ARBA" id="ARBA00022884"/>
    </source>
</evidence>
<comment type="function">
    <text evidence="6">RNaseP catalyzes the removal of the 5'-leader sequence from pre-tRNA to produce the mature 5'-terminus. It can also cleave other RNA substrates such as 4.5S RNA. The protein component plays an auxiliary but essential role in vivo by binding to the 5'-leader sequence and broadening the substrate specificity of the ribozyme.</text>
</comment>
<comment type="caution">
    <text evidence="8">The sequence shown here is derived from an EMBL/GenBank/DDBJ whole genome shotgun (WGS) entry which is preliminary data.</text>
</comment>
<evidence type="ECO:0000313" key="8">
    <source>
        <dbReference type="EMBL" id="MDO7019223.1"/>
    </source>
</evidence>
<evidence type="ECO:0000313" key="9">
    <source>
        <dbReference type="Proteomes" id="UP001175147"/>
    </source>
</evidence>
<organism evidence="8 9">
    <name type="scientific">Brachyspira innocens</name>
    <dbReference type="NCBI Taxonomy" id="13264"/>
    <lineage>
        <taxon>Bacteria</taxon>
        <taxon>Pseudomonadati</taxon>
        <taxon>Spirochaetota</taxon>
        <taxon>Spirochaetia</taxon>
        <taxon>Brachyspirales</taxon>
        <taxon>Brachyspiraceae</taxon>
        <taxon>Brachyspira</taxon>
    </lineage>
</organism>
<dbReference type="EC" id="3.1.26.5" evidence="6 7"/>
<comment type="catalytic activity">
    <reaction evidence="6">
        <text>Endonucleolytic cleavage of RNA, removing 5'-extranucleotides from tRNA precursor.</text>
        <dbReference type="EC" id="3.1.26.5"/>
    </reaction>
</comment>
<dbReference type="InterPro" id="IPR020568">
    <property type="entry name" value="Ribosomal_Su5_D2-typ_SF"/>
</dbReference>
<dbReference type="GO" id="GO:0004526">
    <property type="term" value="F:ribonuclease P activity"/>
    <property type="evidence" value="ECO:0007669"/>
    <property type="project" value="UniProtKB-EC"/>
</dbReference>
<evidence type="ECO:0000256" key="2">
    <source>
        <dbReference type="ARBA" id="ARBA00022722"/>
    </source>
</evidence>
<dbReference type="PANTHER" id="PTHR33992">
    <property type="entry name" value="RIBONUCLEASE P PROTEIN COMPONENT"/>
    <property type="match status" value="1"/>
</dbReference>
<dbReference type="EMBL" id="JAUPBM010000002">
    <property type="protein sequence ID" value="MDO7019223.1"/>
    <property type="molecule type" value="Genomic_DNA"/>
</dbReference>
<protein>
    <recommendedName>
        <fullName evidence="6 7">Ribonuclease P protein component</fullName>
        <shortName evidence="6">RNase P protein</shortName>
        <shortName evidence="6">RNaseP protein</shortName>
        <ecNumber evidence="6 7">3.1.26.5</ecNumber>
    </recommendedName>
    <alternativeName>
        <fullName evidence="6">Protein C5</fullName>
    </alternativeName>
</protein>
<evidence type="ECO:0000256" key="6">
    <source>
        <dbReference type="HAMAP-Rule" id="MF_00227"/>
    </source>
</evidence>
<comment type="similarity">
    <text evidence="6">Belongs to the RnpA family.</text>
</comment>
<dbReference type="SUPFAM" id="SSF54211">
    <property type="entry name" value="Ribosomal protein S5 domain 2-like"/>
    <property type="match status" value="1"/>
</dbReference>
<gene>
    <name evidence="6 8" type="primary">rnpA</name>
    <name evidence="8" type="ORF">Q5M86_00385</name>
</gene>
<comment type="subunit">
    <text evidence="6">Consists of a catalytic RNA component (M1 or rnpB) and a protein subunit.</text>
</comment>
<keyword evidence="1 6" id="KW-0819">tRNA processing</keyword>
<dbReference type="InterPro" id="IPR014721">
    <property type="entry name" value="Ribsml_uS5_D2-typ_fold_subgr"/>
</dbReference>
<dbReference type="NCBIfam" id="TIGR00188">
    <property type="entry name" value="rnpA"/>
    <property type="match status" value="1"/>
</dbReference>
<proteinExistence type="inferred from homology"/>
<evidence type="ECO:0000256" key="3">
    <source>
        <dbReference type="ARBA" id="ARBA00022759"/>
    </source>
</evidence>
<dbReference type="Gene3D" id="3.30.230.10">
    <property type="match status" value="1"/>
</dbReference>
<evidence type="ECO:0000256" key="7">
    <source>
        <dbReference type="NCBIfam" id="TIGR00188"/>
    </source>
</evidence>
<dbReference type="PANTHER" id="PTHR33992:SF1">
    <property type="entry name" value="RIBONUCLEASE P PROTEIN COMPONENT"/>
    <property type="match status" value="1"/>
</dbReference>
<evidence type="ECO:0000256" key="1">
    <source>
        <dbReference type="ARBA" id="ARBA00022694"/>
    </source>
</evidence>
<dbReference type="HAMAP" id="MF_00227">
    <property type="entry name" value="RNase_P"/>
    <property type="match status" value="1"/>
</dbReference>
<name>A0ABT8YTT8_9SPIR</name>